<organism evidence="11 12">
    <name type="scientific">Ottowia oryzae</name>
    <dbReference type="NCBI Taxonomy" id="2109914"/>
    <lineage>
        <taxon>Bacteria</taxon>
        <taxon>Pseudomonadati</taxon>
        <taxon>Pseudomonadota</taxon>
        <taxon>Betaproteobacteria</taxon>
        <taxon>Burkholderiales</taxon>
        <taxon>Comamonadaceae</taxon>
        <taxon>Ottowia</taxon>
    </lineage>
</organism>
<evidence type="ECO:0000256" key="9">
    <source>
        <dbReference type="ARBA" id="ARBA00047481"/>
    </source>
</evidence>
<dbReference type="InterPro" id="IPR015422">
    <property type="entry name" value="PyrdxlP-dep_Trfase_small"/>
</dbReference>
<evidence type="ECO:0000256" key="7">
    <source>
        <dbReference type="ARBA" id="ARBA00022898"/>
    </source>
</evidence>
<evidence type="ECO:0000313" key="11">
    <source>
        <dbReference type="EMBL" id="AVO36082.1"/>
    </source>
</evidence>
<name>A0A2S0MJP2_9BURK</name>
<comment type="pathway">
    <text evidence="1">Amino-acid biosynthesis; L-histidine biosynthesis; L-histidine from 5-phospho-alpha-D-ribose 1-diphosphate: step 7/9.</text>
</comment>
<evidence type="ECO:0000313" key="12">
    <source>
        <dbReference type="Proteomes" id="UP000239709"/>
    </source>
</evidence>
<dbReference type="GO" id="GO:0004400">
    <property type="term" value="F:histidinol-phosphate transaminase activity"/>
    <property type="evidence" value="ECO:0007669"/>
    <property type="project" value="UniProtKB-EC"/>
</dbReference>
<keyword evidence="7" id="KW-0663">Pyridoxal phosphate</keyword>
<reference evidence="11 12" key="1">
    <citation type="submission" date="2018-03" db="EMBL/GenBank/DDBJ databases">
        <title>Genome sequencing of Ottowia sp.</title>
        <authorList>
            <person name="Kim S.-J."/>
            <person name="Heo J."/>
            <person name="Kwon S.-W."/>
        </authorList>
    </citation>
    <scope>NUCLEOTIDE SEQUENCE [LARGE SCALE GENOMIC DNA]</scope>
    <source>
        <strain evidence="11 12">KADR8-3</strain>
    </source>
</reference>
<sequence length="335" mass="34953">MLETTHGGPDALGVPAHDFSTNANACGPCPDALAAVQQADFARYPDPSYAALRRQLAGFHGVAPERVVIAASASEFIHRISALAHRAGLRCATMPPHAYGDYARAASVWGLTCEGAGRSTGAPALLWACEPSSPLGVADDALAHWSGDSAKPGDVRVLDCAYAPLRLVGQSPTVPLDVWQLWTPNKALGLTGVRAAYAVAPDGAQAAAAEARAPSWPLGADGVAMLNAWVEEGAQAWLANSLATLRAWKSEQVALCTGLGWHLVPRSVANFFVARLPLPESHTAPVLERLRAQGVKLRDCASFGLPGHVRLGVLPPASQQALRAAWLAATSARPG</sequence>
<comment type="similarity">
    <text evidence="2">Belongs to the class-II pyridoxal-phosphate-dependent aminotransferase family. Histidinol-phosphate aminotransferase subfamily.</text>
</comment>
<dbReference type="Gene3D" id="3.40.640.10">
    <property type="entry name" value="Type I PLP-dependent aspartate aminotransferase-like (Major domain)"/>
    <property type="match status" value="1"/>
</dbReference>
<dbReference type="SUPFAM" id="SSF53383">
    <property type="entry name" value="PLP-dependent transferases"/>
    <property type="match status" value="1"/>
</dbReference>
<protein>
    <recommendedName>
        <fullName evidence="3">histidinol-phosphate transaminase</fullName>
        <ecNumber evidence="3">2.6.1.9</ecNumber>
    </recommendedName>
</protein>
<evidence type="ECO:0000256" key="3">
    <source>
        <dbReference type="ARBA" id="ARBA00012748"/>
    </source>
</evidence>
<evidence type="ECO:0000256" key="4">
    <source>
        <dbReference type="ARBA" id="ARBA00022576"/>
    </source>
</evidence>
<dbReference type="PANTHER" id="PTHR43643">
    <property type="entry name" value="HISTIDINOL-PHOSPHATE AMINOTRANSFERASE 2"/>
    <property type="match status" value="1"/>
</dbReference>
<dbReference type="InterPro" id="IPR004839">
    <property type="entry name" value="Aminotransferase_I/II_large"/>
</dbReference>
<dbReference type="GO" id="GO:0030170">
    <property type="term" value="F:pyridoxal phosphate binding"/>
    <property type="evidence" value="ECO:0007669"/>
    <property type="project" value="InterPro"/>
</dbReference>
<keyword evidence="4 11" id="KW-0032">Aminotransferase</keyword>
<dbReference type="OrthoDB" id="9813612at2"/>
<keyword evidence="8" id="KW-0368">Histidine biosynthesis</keyword>
<dbReference type="EC" id="2.6.1.9" evidence="3"/>
<dbReference type="KEGG" id="otk:C6570_09720"/>
<proteinExistence type="inferred from homology"/>
<gene>
    <name evidence="11" type="ORF">C6570_09720</name>
</gene>
<dbReference type="GO" id="GO:0000105">
    <property type="term" value="P:L-histidine biosynthetic process"/>
    <property type="evidence" value="ECO:0007669"/>
    <property type="project" value="UniProtKB-KW"/>
</dbReference>
<dbReference type="InterPro" id="IPR015421">
    <property type="entry name" value="PyrdxlP-dep_Trfase_major"/>
</dbReference>
<dbReference type="Pfam" id="PF00155">
    <property type="entry name" value="Aminotran_1_2"/>
    <property type="match status" value="1"/>
</dbReference>
<dbReference type="Proteomes" id="UP000239709">
    <property type="component" value="Chromosome"/>
</dbReference>
<dbReference type="InterPro" id="IPR050106">
    <property type="entry name" value="HistidinolP_aminotransfase"/>
</dbReference>
<dbReference type="PANTHER" id="PTHR43643:SF6">
    <property type="entry name" value="HISTIDINOL-PHOSPHATE AMINOTRANSFERASE"/>
    <property type="match status" value="1"/>
</dbReference>
<keyword evidence="12" id="KW-1185">Reference proteome</keyword>
<evidence type="ECO:0000256" key="1">
    <source>
        <dbReference type="ARBA" id="ARBA00005011"/>
    </source>
</evidence>
<feature type="domain" description="Aminotransferase class I/classII large" evidence="10">
    <location>
        <begin position="186"/>
        <end position="317"/>
    </location>
</feature>
<evidence type="ECO:0000256" key="8">
    <source>
        <dbReference type="ARBA" id="ARBA00023102"/>
    </source>
</evidence>
<evidence type="ECO:0000256" key="2">
    <source>
        <dbReference type="ARBA" id="ARBA00007970"/>
    </source>
</evidence>
<comment type="catalytic activity">
    <reaction evidence="9">
        <text>L-histidinol phosphate + 2-oxoglutarate = 3-(imidazol-4-yl)-2-oxopropyl phosphate + L-glutamate</text>
        <dbReference type="Rhea" id="RHEA:23744"/>
        <dbReference type="ChEBI" id="CHEBI:16810"/>
        <dbReference type="ChEBI" id="CHEBI:29985"/>
        <dbReference type="ChEBI" id="CHEBI:57766"/>
        <dbReference type="ChEBI" id="CHEBI:57980"/>
        <dbReference type="EC" id="2.6.1.9"/>
    </reaction>
</comment>
<evidence type="ECO:0000259" key="10">
    <source>
        <dbReference type="Pfam" id="PF00155"/>
    </source>
</evidence>
<keyword evidence="5" id="KW-0028">Amino-acid biosynthesis</keyword>
<dbReference type="InterPro" id="IPR015424">
    <property type="entry name" value="PyrdxlP-dep_Trfase"/>
</dbReference>
<dbReference type="AlphaFoldDB" id="A0A2S0MJP2"/>
<evidence type="ECO:0000256" key="6">
    <source>
        <dbReference type="ARBA" id="ARBA00022679"/>
    </source>
</evidence>
<dbReference type="EMBL" id="CP027666">
    <property type="protein sequence ID" value="AVO36082.1"/>
    <property type="molecule type" value="Genomic_DNA"/>
</dbReference>
<evidence type="ECO:0000256" key="5">
    <source>
        <dbReference type="ARBA" id="ARBA00022605"/>
    </source>
</evidence>
<accession>A0A2S0MJP2</accession>
<keyword evidence="6 11" id="KW-0808">Transferase</keyword>
<dbReference type="Gene3D" id="3.90.1150.10">
    <property type="entry name" value="Aspartate Aminotransferase, domain 1"/>
    <property type="match status" value="1"/>
</dbReference>